<evidence type="ECO:0000256" key="3">
    <source>
        <dbReference type="ARBA" id="ARBA00022692"/>
    </source>
</evidence>
<dbReference type="SUPFAM" id="SSF56176">
    <property type="entry name" value="FAD-binding/transporter-associated domain-like"/>
    <property type="match status" value="1"/>
</dbReference>
<keyword evidence="3 9" id="KW-0812">Transmembrane</keyword>
<dbReference type="AlphaFoldDB" id="G0HXS6"/>
<dbReference type="GO" id="GO:0005886">
    <property type="term" value="C:plasma membrane"/>
    <property type="evidence" value="ECO:0007669"/>
    <property type="project" value="UniProtKB-SubCell"/>
</dbReference>
<dbReference type="SUPFAM" id="SSF54631">
    <property type="entry name" value="CBS-domain pair"/>
    <property type="match status" value="1"/>
</dbReference>
<dbReference type="InterPro" id="IPR002550">
    <property type="entry name" value="CNNM"/>
</dbReference>
<evidence type="ECO:0000256" key="1">
    <source>
        <dbReference type="ARBA" id="ARBA00004651"/>
    </source>
</evidence>
<organism evidence="12 13">
    <name type="scientific">Haloarcula hispanica (strain ATCC 33960 / DSM 4426 / JCM 8911 / NBRC 102182 / NCIMB 2187 / VKM B-1755)</name>
    <dbReference type="NCBI Taxonomy" id="634497"/>
    <lineage>
        <taxon>Archaea</taxon>
        <taxon>Methanobacteriati</taxon>
        <taxon>Methanobacteriota</taxon>
        <taxon>Stenosarchaea group</taxon>
        <taxon>Halobacteria</taxon>
        <taxon>Halobacteriales</taxon>
        <taxon>Haloarculaceae</taxon>
        <taxon>Haloarcula</taxon>
    </lineage>
</organism>
<dbReference type="STRING" id="634497.HAH_2412"/>
<dbReference type="InterPro" id="IPR016169">
    <property type="entry name" value="FAD-bd_PCMH_sub2"/>
</dbReference>
<dbReference type="SMART" id="SM01091">
    <property type="entry name" value="CorC_HlyC"/>
    <property type="match status" value="1"/>
</dbReference>
<gene>
    <name evidence="12" type="ordered locus">HAH_2412</name>
</gene>
<dbReference type="InterPro" id="IPR051676">
    <property type="entry name" value="UPF0053_domain"/>
</dbReference>
<dbReference type="PROSITE" id="PS51846">
    <property type="entry name" value="CNNM"/>
    <property type="match status" value="1"/>
</dbReference>
<evidence type="ECO:0000256" key="6">
    <source>
        <dbReference type="ARBA" id="ARBA00023122"/>
    </source>
</evidence>
<dbReference type="Pfam" id="PF01595">
    <property type="entry name" value="CNNM"/>
    <property type="match status" value="1"/>
</dbReference>
<dbReference type="GO" id="GO:0050660">
    <property type="term" value="F:flavin adenine dinucleotide binding"/>
    <property type="evidence" value="ECO:0007669"/>
    <property type="project" value="InterPro"/>
</dbReference>
<dbReference type="FunFam" id="3.10.580.10:FF:000002">
    <property type="entry name" value="Magnesium/cobalt efflux protein CorC"/>
    <property type="match status" value="1"/>
</dbReference>
<dbReference type="InterPro" id="IPR005170">
    <property type="entry name" value="Transptr-assoc_dom"/>
</dbReference>
<evidence type="ECO:0000313" key="13">
    <source>
        <dbReference type="Proteomes" id="UP000005629"/>
    </source>
</evidence>
<evidence type="ECO:0000259" key="10">
    <source>
        <dbReference type="PROSITE" id="PS51371"/>
    </source>
</evidence>
<dbReference type="eggNOG" id="arCOG00626">
    <property type="taxonomic scope" value="Archaea"/>
</dbReference>
<keyword evidence="2" id="KW-1003">Cell membrane</keyword>
<evidence type="ECO:0000256" key="5">
    <source>
        <dbReference type="ARBA" id="ARBA00022989"/>
    </source>
</evidence>
<dbReference type="CDD" id="cd04590">
    <property type="entry name" value="CBS_pair_CorC_HlyC_assoc"/>
    <property type="match status" value="1"/>
</dbReference>
<keyword evidence="6 8" id="KW-0129">CBS domain</keyword>
<evidence type="ECO:0000313" key="12">
    <source>
        <dbReference type="EMBL" id="AEM57999.1"/>
    </source>
</evidence>
<evidence type="ECO:0008006" key="14">
    <source>
        <dbReference type="Google" id="ProtNLM"/>
    </source>
</evidence>
<dbReference type="PANTHER" id="PTHR43099">
    <property type="entry name" value="UPF0053 PROTEIN YRKA"/>
    <property type="match status" value="1"/>
</dbReference>
<dbReference type="PANTHER" id="PTHR43099:SF5">
    <property type="entry name" value="HLYC_CORC FAMILY TRANSPORTER"/>
    <property type="match status" value="1"/>
</dbReference>
<dbReference type="Gene3D" id="3.30.465.10">
    <property type="match status" value="1"/>
</dbReference>
<feature type="domain" description="CBS" evidence="10">
    <location>
        <begin position="308"/>
        <end position="365"/>
    </location>
</feature>
<dbReference type="InterPro" id="IPR000644">
    <property type="entry name" value="CBS_dom"/>
</dbReference>
<evidence type="ECO:0000256" key="4">
    <source>
        <dbReference type="ARBA" id="ARBA00022737"/>
    </source>
</evidence>
<dbReference type="InterPro" id="IPR046342">
    <property type="entry name" value="CBS_dom_sf"/>
</dbReference>
<keyword evidence="7 9" id="KW-0472">Membrane</keyword>
<keyword evidence="4" id="KW-0677">Repeat</keyword>
<feature type="domain" description="CNNM transmembrane" evidence="11">
    <location>
        <begin position="21"/>
        <end position="223"/>
    </location>
</feature>
<dbReference type="SMART" id="SM00116">
    <property type="entry name" value="CBS"/>
    <property type="match status" value="2"/>
</dbReference>
<feature type="transmembrane region" description="Helical" evidence="9">
    <location>
        <begin position="120"/>
        <end position="145"/>
    </location>
</feature>
<dbReference type="Pfam" id="PF03471">
    <property type="entry name" value="CorC_HlyC"/>
    <property type="match status" value="1"/>
</dbReference>
<evidence type="ECO:0000256" key="7">
    <source>
        <dbReference type="ARBA" id="ARBA00023136"/>
    </source>
</evidence>
<comment type="subcellular location">
    <subcellularLocation>
        <location evidence="1">Cell membrane</location>
        <topology evidence="1">Multi-pass membrane protein</topology>
    </subcellularLocation>
</comment>
<name>G0HXS6_HALHT</name>
<evidence type="ECO:0000256" key="8">
    <source>
        <dbReference type="PROSITE-ProRule" id="PRU00703"/>
    </source>
</evidence>
<protein>
    <recommendedName>
        <fullName evidence="14">HlyC/CorC family transporter</fullName>
    </recommendedName>
</protein>
<evidence type="ECO:0000256" key="9">
    <source>
        <dbReference type="SAM" id="Phobius"/>
    </source>
</evidence>
<proteinExistence type="predicted"/>
<reference evidence="12 13" key="1">
    <citation type="journal article" date="2011" name="J. Bacteriol.">
        <title>Complete genome sequence of Haloarcula hispanica, a model haloarchaeon for studying genetics, metabolism, and virus-host interaction.</title>
        <authorList>
            <person name="Liu H."/>
            <person name="Wu Z."/>
            <person name="Li M."/>
            <person name="Zhang F."/>
            <person name="Zheng H."/>
            <person name="Han J."/>
            <person name="Liu J."/>
            <person name="Zhou J."/>
            <person name="Wang S."/>
            <person name="Xiang H."/>
        </authorList>
    </citation>
    <scope>NUCLEOTIDE SEQUENCE [LARGE SCALE GENOMIC DNA]</scope>
    <source>
        <strain evidence="13">ATCC 33960 / DSM 4426 / JCM 8911 / NBRC 102182 / NCIMB 2187 / VKM B-1755</strain>
    </source>
</reference>
<dbReference type="PROSITE" id="PS51371">
    <property type="entry name" value="CBS"/>
    <property type="match status" value="2"/>
</dbReference>
<evidence type="ECO:0000256" key="2">
    <source>
        <dbReference type="ARBA" id="ARBA00022475"/>
    </source>
</evidence>
<dbReference type="Gene3D" id="3.10.580.10">
    <property type="entry name" value="CBS-domain"/>
    <property type="match status" value="1"/>
</dbReference>
<dbReference type="Pfam" id="PF00571">
    <property type="entry name" value="CBS"/>
    <property type="match status" value="2"/>
</dbReference>
<dbReference type="InterPro" id="IPR044751">
    <property type="entry name" value="Ion_transp-like_CBS"/>
</dbReference>
<feature type="domain" description="CBS" evidence="10">
    <location>
        <begin position="242"/>
        <end position="303"/>
    </location>
</feature>
<keyword evidence="5 9" id="KW-1133">Transmembrane helix</keyword>
<dbReference type="InterPro" id="IPR036318">
    <property type="entry name" value="FAD-bd_PCMH-like_sf"/>
</dbReference>
<sequence length="462" mass="49176">MTEMGVYEHTAARRPGAAMVNLALSAAQLVLALVLVGLNGFFVAAEFAFVRVRGTSVEQLADEGKAGAGSLQAVMADLDNYLAVTQLGITLASLGLGWVGEPAVAALLEPVLAPILPETLLHLVAFAIGFTIITFLHVVFGELAPKTFAIAQTERLSLLLAPPMKLFYYLFYPGIVVFNGSANAFTQLLGVPPASETDETLGEREIRRVLARSGEEGNIDAAEVDMIERVFDLDDTVVREVMVPRPDVVSVPADATLSDIRAVVFDEGHTRYPVVDADDSDQIVGFIDVKDVLRAGEEGNGNTTAGDIAHEIPVVPETTAINDLLLQFRQDRRQMAAVIDEWGSLEGIATIEDVVEAVVGDLRDEFDVDGREHAIRKRSDGSYDADGGVPLSTVSEALGVDLDSDAVETVGGLVLSHLDRAPEVGDTAEAAGHAFEVTSVDGTRISTVRIRANDGDDSPSTE</sequence>
<dbReference type="KEGG" id="hhi:HAH_2412"/>
<feature type="transmembrane region" description="Helical" evidence="9">
    <location>
        <begin position="166"/>
        <end position="185"/>
    </location>
</feature>
<dbReference type="HOGENOM" id="CLU_015237_4_0_2"/>
<evidence type="ECO:0000259" key="11">
    <source>
        <dbReference type="PROSITE" id="PS51846"/>
    </source>
</evidence>
<dbReference type="EMBL" id="CP002921">
    <property type="protein sequence ID" value="AEM57999.1"/>
    <property type="molecule type" value="Genomic_DNA"/>
</dbReference>
<accession>G0HXS6</accession>
<feature type="transmembrane region" description="Helical" evidence="9">
    <location>
        <begin position="29"/>
        <end position="50"/>
    </location>
</feature>
<dbReference type="Proteomes" id="UP000005629">
    <property type="component" value="Chromosome I"/>
</dbReference>